<dbReference type="OrthoDB" id="9788108at2"/>
<feature type="transmembrane region" description="Helical" evidence="7">
    <location>
        <begin position="267"/>
        <end position="287"/>
    </location>
</feature>
<evidence type="ECO:0000256" key="3">
    <source>
        <dbReference type="ARBA" id="ARBA00022475"/>
    </source>
</evidence>
<keyword evidence="2 7" id="KW-0813">Transport</keyword>
<comment type="subcellular location">
    <subcellularLocation>
        <location evidence="1 7">Cell membrane</location>
        <topology evidence="1 7">Multi-pass membrane protein</topology>
    </subcellularLocation>
</comment>
<sequence>MITARKIPGFRRREIVWSYLFVAIPVLGFIIFGLAPLVSSFVLSFMDWDMVSPAQWNGTGNYKEMIVDEKFYKSLYNTLYLLIEIPIGMVFSLFIAILMNRKLKGVSFLRTIYYIPVISPIIAVSLLWKWILNNDYGLINDWIYSLFGIQGPNWLGDPHWVKPSFILMGLWGGVGRTMVLYLAGLQAIAPDYYEAATVDGANRWNLFRYITFPLLSPIHFFVIVMGIIGTFQSFSQVYIMASDGGPEYSGATIVFYIFNEAFKYFNMGYASAVAWVLGILIFIITLIQFKLSKRWVYND</sequence>
<dbReference type="InterPro" id="IPR000515">
    <property type="entry name" value="MetI-like"/>
</dbReference>
<proteinExistence type="inferred from homology"/>
<evidence type="ECO:0000256" key="2">
    <source>
        <dbReference type="ARBA" id="ARBA00022448"/>
    </source>
</evidence>
<evidence type="ECO:0000313" key="10">
    <source>
        <dbReference type="Proteomes" id="UP000276128"/>
    </source>
</evidence>
<feature type="transmembrane region" description="Helical" evidence="7">
    <location>
        <begin position="111"/>
        <end position="131"/>
    </location>
</feature>
<feature type="domain" description="ABC transmembrane type-1" evidence="8">
    <location>
        <begin position="74"/>
        <end position="288"/>
    </location>
</feature>
<evidence type="ECO:0000256" key="6">
    <source>
        <dbReference type="ARBA" id="ARBA00023136"/>
    </source>
</evidence>
<keyword evidence="4 7" id="KW-0812">Transmembrane</keyword>
<protein>
    <submittedName>
        <fullName evidence="9">Sugar ABC transporter permease</fullName>
    </submittedName>
</protein>
<evidence type="ECO:0000259" key="8">
    <source>
        <dbReference type="PROSITE" id="PS50928"/>
    </source>
</evidence>
<dbReference type="PANTHER" id="PTHR30193">
    <property type="entry name" value="ABC TRANSPORTER PERMEASE PROTEIN"/>
    <property type="match status" value="1"/>
</dbReference>
<dbReference type="InterPro" id="IPR035906">
    <property type="entry name" value="MetI-like_sf"/>
</dbReference>
<accession>A0A3S0BN41</accession>
<comment type="caution">
    <text evidence="9">The sequence shown here is derived from an EMBL/GenBank/DDBJ whole genome shotgun (WGS) entry which is preliminary data.</text>
</comment>
<reference evidence="9 10" key="1">
    <citation type="submission" date="2018-12" db="EMBL/GenBank/DDBJ databases">
        <title>Bacillus ochoae sp. nov., Paenibacillus whitsoniae sp. nov., Paenibacillus spiritus sp. nov. Isolated from the Mars Exploration Rover during spacecraft assembly.</title>
        <authorList>
            <person name="Seuylemezian A."/>
            <person name="Vaishampayan P."/>
        </authorList>
    </citation>
    <scope>NUCLEOTIDE SEQUENCE [LARGE SCALE GENOMIC DNA]</scope>
    <source>
        <strain evidence="9 10">MER 54</strain>
    </source>
</reference>
<dbReference type="GO" id="GO:0055085">
    <property type="term" value="P:transmembrane transport"/>
    <property type="evidence" value="ECO:0007669"/>
    <property type="project" value="InterPro"/>
</dbReference>
<dbReference type="PANTHER" id="PTHR30193:SF37">
    <property type="entry name" value="INNER MEMBRANE ABC TRANSPORTER PERMEASE PROTEIN YCJO"/>
    <property type="match status" value="1"/>
</dbReference>
<organism evidence="9 10">
    <name type="scientific">Paenibacillus whitsoniae</name>
    <dbReference type="NCBI Taxonomy" id="2496558"/>
    <lineage>
        <taxon>Bacteria</taxon>
        <taxon>Bacillati</taxon>
        <taxon>Bacillota</taxon>
        <taxon>Bacilli</taxon>
        <taxon>Bacillales</taxon>
        <taxon>Paenibacillaceae</taxon>
        <taxon>Paenibacillus</taxon>
    </lineage>
</organism>
<feature type="transmembrane region" description="Helical" evidence="7">
    <location>
        <begin position="20"/>
        <end position="46"/>
    </location>
</feature>
<dbReference type="InterPro" id="IPR051393">
    <property type="entry name" value="ABC_transporter_permease"/>
</dbReference>
<gene>
    <name evidence="9" type="ORF">EJQ19_08815</name>
</gene>
<comment type="similarity">
    <text evidence="7">Belongs to the binding-protein-dependent transport system permease family.</text>
</comment>
<evidence type="ECO:0000256" key="1">
    <source>
        <dbReference type="ARBA" id="ARBA00004651"/>
    </source>
</evidence>
<evidence type="ECO:0000256" key="4">
    <source>
        <dbReference type="ARBA" id="ARBA00022692"/>
    </source>
</evidence>
<dbReference type="RefSeq" id="WP_126140833.1">
    <property type="nucleotide sequence ID" value="NZ_RXHU01000022.1"/>
</dbReference>
<dbReference type="Proteomes" id="UP000276128">
    <property type="component" value="Unassembled WGS sequence"/>
</dbReference>
<dbReference type="EMBL" id="RXHU01000022">
    <property type="protein sequence ID" value="RTE10251.1"/>
    <property type="molecule type" value="Genomic_DNA"/>
</dbReference>
<dbReference type="Gene3D" id="1.10.3720.10">
    <property type="entry name" value="MetI-like"/>
    <property type="match status" value="1"/>
</dbReference>
<dbReference type="GO" id="GO:0005886">
    <property type="term" value="C:plasma membrane"/>
    <property type="evidence" value="ECO:0007669"/>
    <property type="project" value="UniProtKB-SubCell"/>
</dbReference>
<feature type="transmembrane region" description="Helical" evidence="7">
    <location>
        <begin position="206"/>
        <end position="228"/>
    </location>
</feature>
<keyword evidence="3" id="KW-1003">Cell membrane</keyword>
<keyword evidence="10" id="KW-1185">Reference proteome</keyword>
<keyword evidence="6 7" id="KW-0472">Membrane</keyword>
<keyword evidence="5 7" id="KW-1133">Transmembrane helix</keyword>
<feature type="transmembrane region" description="Helical" evidence="7">
    <location>
        <begin position="165"/>
        <end position="185"/>
    </location>
</feature>
<feature type="transmembrane region" description="Helical" evidence="7">
    <location>
        <begin position="79"/>
        <end position="99"/>
    </location>
</feature>
<dbReference type="SUPFAM" id="SSF161098">
    <property type="entry name" value="MetI-like"/>
    <property type="match status" value="1"/>
</dbReference>
<evidence type="ECO:0000313" key="9">
    <source>
        <dbReference type="EMBL" id="RTE10251.1"/>
    </source>
</evidence>
<dbReference type="PROSITE" id="PS50928">
    <property type="entry name" value="ABC_TM1"/>
    <property type="match status" value="1"/>
</dbReference>
<dbReference type="AlphaFoldDB" id="A0A3S0BN41"/>
<name>A0A3S0BN41_9BACL</name>
<dbReference type="Pfam" id="PF00528">
    <property type="entry name" value="BPD_transp_1"/>
    <property type="match status" value="1"/>
</dbReference>
<evidence type="ECO:0000256" key="7">
    <source>
        <dbReference type="RuleBase" id="RU363032"/>
    </source>
</evidence>
<evidence type="ECO:0000256" key="5">
    <source>
        <dbReference type="ARBA" id="ARBA00022989"/>
    </source>
</evidence>
<dbReference type="CDD" id="cd06261">
    <property type="entry name" value="TM_PBP2"/>
    <property type="match status" value="1"/>
</dbReference>